<reference evidence="1 2" key="1">
    <citation type="submission" date="2024-04" db="EMBL/GenBank/DDBJ databases">
        <title>Phyllosticta paracitricarpa is synonymous to the EU quarantine fungus P. citricarpa based on phylogenomic analyses.</title>
        <authorList>
            <consortium name="Lawrence Berkeley National Laboratory"/>
            <person name="Van Ingen-Buijs V.A."/>
            <person name="Van Westerhoven A.C."/>
            <person name="Haridas S."/>
            <person name="Skiadas P."/>
            <person name="Martin F."/>
            <person name="Groenewald J.Z."/>
            <person name="Crous P.W."/>
            <person name="Seidl M.F."/>
        </authorList>
    </citation>
    <scope>NUCLEOTIDE SEQUENCE [LARGE SCALE GENOMIC DNA]</scope>
    <source>
        <strain evidence="1 2">CBS 123374</strain>
    </source>
</reference>
<name>A0ABR1YBB7_9PEZI</name>
<keyword evidence="2" id="KW-1185">Reference proteome</keyword>
<comment type="caution">
    <text evidence="1">The sequence shown here is derived from an EMBL/GenBank/DDBJ whole genome shotgun (WGS) entry which is preliminary data.</text>
</comment>
<accession>A0ABR1YBB7</accession>
<dbReference type="Proteomes" id="UP001492380">
    <property type="component" value="Unassembled WGS sequence"/>
</dbReference>
<sequence length="297" mass="33933">MNDVRQTYNPTLLFHFYHETHQNNTSTTQTYSHLIPLRGDVCSDTNPYFFPTIPGQDPTGTLFLGDVQGLQSPKLSEHTKRLILNEEAQARAQALDHTFQDSPYTQLNPIPGLHLSSPHFWRDNCYLTPQAFPTSGRICYLHKNIRSPVLQKQVGTDDYRRILGHPIIILGPSPRAGDFVFAIITTFGGRTLEEKFNHTGRFAALKKGYLAIRHDNENNNNNNNREESTSTPILELQNRRRLRTQSYVQVSRKGILSVEAENIRPFRNSGVEVELTEGSMRDLLAYHEMLVETDDEL</sequence>
<protein>
    <submittedName>
        <fullName evidence="1">Uncharacterized protein</fullName>
    </submittedName>
</protein>
<dbReference type="EMBL" id="JBBWRZ010000012">
    <property type="protein sequence ID" value="KAK8224718.1"/>
    <property type="molecule type" value="Genomic_DNA"/>
</dbReference>
<evidence type="ECO:0000313" key="2">
    <source>
        <dbReference type="Proteomes" id="UP001492380"/>
    </source>
</evidence>
<proteinExistence type="predicted"/>
<evidence type="ECO:0000313" key="1">
    <source>
        <dbReference type="EMBL" id="KAK8224718.1"/>
    </source>
</evidence>
<organism evidence="1 2">
    <name type="scientific">Phyllosticta capitalensis</name>
    <dbReference type="NCBI Taxonomy" id="121624"/>
    <lineage>
        <taxon>Eukaryota</taxon>
        <taxon>Fungi</taxon>
        <taxon>Dikarya</taxon>
        <taxon>Ascomycota</taxon>
        <taxon>Pezizomycotina</taxon>
        <taxon>Dothideomycetes</taxon>
        <taxon>Dothideomycetes incertae sedis</taxon>
        <taxon>Botryosphaeriales</taxon>
        <taxon>Phyllostictaceae</taxon>
        <taxon>Phyllosticta</taxon>
    </lineage>
</organism>
<gene>
    <name evidence="1" type="ORF">HDK90DRAFT_470137</name>
</gene>